<name>A0A1H6HVL4_9FLAO</name>
<sequence length="126" mass="14176">MNQSYNSTAMTIEELVGHYSIEGSNQDENGSVYYGVLSLSLDANQRIVANWTIGDHTQSGSGFFKNDILVINFRYEDDEGKVYKGVAVYRSLNAHILDGFWSEKHGNPLFLGSEYAVRIQPTEFLN</sequence>
<dbReference type="Proteomes" id="UP000198555">
    <property type="component" value="Unassembled WGS sequence"/>
</dbReference>
<reference evidence="2" key="1">
    <citation type="submission" date="2016-10" db="EMBL/GenBank/DDBJ databases">
        <authorList>
            <person name="Varghese N."/>
            <person name="Submissions S."/>
        </authorList>
    </citation>
    <scope>NUCLEOTIDE SEQUENCE [LARGE SCALE GENOMIC DNA]</scope>
    <source>
        <strain evidence="2">DSM 19326</strain>
    </source>
</reference>
<keyword evidence="2" id="KW-1185">Reference proteome</keyword>
<evidence type="ECO:0000313" key="1">
    <source>
        <dbReference type="EMBL" id="SEH39124.1"/>
    </source>
</evidence>
<dbReference type="AlphaFoldDB" id="A0A1H6HVL4"/>
<accession>A0A1H6HVL4</accession>
<dbReference type="EMBL" id="FNWX01000002">
    <property type="protein sequence ID" value="SEH39124.1"/>
    <property type="molecule type" value="Genomic_DNA"/>
</dbReference>
<proteinExistence type="predicted"/>
<gene>
    <name evidence="1" type="ORF">SAMN05421793_10290</name>
</gene>
<evidence type="ECO:0000313" key="2">
    <source>
        <dbReference type="Proteomes" id="UP000198555"/>
    </source>
</evidence>
<organism evidence="1 2">
    <name type="scientific">Epilithonimonas hominis</name>
    <dbReference type="NCBI Taxonomy" id="420404"/>
    <lineage>
        <taxon>Bacteria</taxon>
        <taxon>Pseudomonadati</taxon>
        <taxon>Bacteroidota</taxon>
        <taxon>Flavobacteriia</taxon>
        <taxon>Flavobacteriales</taxon>
        <taxon>Weeksellaceae</taxon>
        <taxon>Chryseobacterium group</taxon>
        <taxon>Epilithonimonas</taxon>
    </lineage>
</organism>
<protein>
    <submittedName>
        <fullName evidence="1">Uncharacterized protein</fullName>
    </submittedName>
</protein>